<evidence type="ECO:0000313" key="1">
    <source>
        <dbReference type="EMBL" id="MEW4368150.1"/>
    </source>
</evidence>
<accession>A0ABV3MVE8</accession>
<reference evidence="1 2" key="1">
    <citation type="submission" date="2024-06" db="EMBL/GenBank/DDBJ databases">
        <title>Aliikangiella maris sp. nov., sp. nov., a phycosphere bacterium isolated from seawater and ecosystem role in Phaeocystis globosa blooms.</title>
        <authorList>
            <person name="Li F."/>
        </authorList>
    </citation>
    <scope>NUCLEOTIDE SEQUENCE [LARGE SCALE GENOMIC DNA]</scope>
    <source>
        <strain evidence="1 2">GXAS 306</strain>
    </source>
</reference>
<name>A0ABV3MVE8_9GAMM</name>
<sequence>MVNDKSAIILSHKDLVHEGIGELLFLGVSEKGVFLDKVIRLPGKPAGFIHLGNNRYIVSGFSQPNKNWAFVLQNKKNVQNLDCGVLNSN</sequence>
<dbReference type="EMBL" id="JBFDAH010000082">
    <property type="protein sequence ID" value="MEW4368150.1"/>
    <property type="molecule type" value="Genomic_DNA"/>
</dbReference>
<evidence type="ECO:0000313" key="2">
    <source>
        <dbReference type="Proteomes" id="UP001554427"/>
    </source>
</evidence>
<keyword evidence="2" id="KW-1185">Reference proteome</keyword>
<organism evidence="1 2">
    <name type="scientific">Aliikangiella maris</name>
    <dbReference type="NCBI Taxonomy" id="3162458"/>
    <lineage>
        <taxon>Bacteria</taxon>
        <taxon>Pseudomonadati</taxon>
        <taxon>Pseudomonadota</taxon>
        <taxon>Gammaproteobacteria</taxon>
        <taxon>Oceanospirillales</taxon>
        <taxon>Pleioneaceae</taxon>
        <taxon>Aliikangiella</taxon>
    </lineage>
</organism>
<dbReference type="RefSeq" id="WP_367024485.1">
    <property type="nucleotide sequence ID" value="NZ_JBFDAH010000082.1"/>
</dbReference>
<dbReference type="Proteomes" id="UP001554427">
    <property type="component" value="Unassembled WGS sequence"/>
</dbReference>
<gene>
    <name evidence="1" type="ORF">ABVT42_22015</name>
</gene>
<protein>
    <submittedName>
        <fullName evidence="1">Uncharacterized protein</fullName>
    </submittedName>
</protein>
<comment type="caution">
    <text evidence="1">The sequence shown here is derived from an EMBL/GenBank/DDBJ whole genome shotgun (WGS) entry which is preliminary data.</text>
</comment>
<proteinExistence type="predicted"/>